<dbReference type="AlphaFoldDB" id="A0AAP2WIP3"/>
<protein>
    <submittedName>
        <fullName evidence="2">L-arabinose ABC transporter permease AraH</fullName>
    </submittedName>
</protein>
<feature type="non-terminal residue" evidence="2">
    <location>
        <position position="1"/>
    </location>
</feature>
<dbReference type="EMBL" id="WJZX01000071">
    <property type="protein sequence ID" value="MCF5656733.1"/>
    <property type="molecule type" value="Genomic_DNA"/>
</dbReference>
<dbReference type="Proteomes" id="UP000814126">
    <property type="component" value="Unassembled WGS sequence"/>
</dbReference>
<evidence type="ECO:0000256" key="1">
    <source>
        <dbReference type="SAM" id="Phobius"/>
    </source>
</evidence>
<keyword evidence="1" id="KW-0472">Membrane</keyword>
<accession>A0AAP2WIP3</accession>
<dbReference type="PANTHER" id="PTHR32196">
    <property type="entry name" value="ABC TRANSPORTER PERMEASE PROTEIN YPHD-RELATED-RELATED"/>
    <property type="match status" value="1"/>
</dbReference>
<comment type="caution">
    <text evidence="2">The sequence shown here is derived from an EMBL/GenBank/DDBJ whole genome shotgun (WGS) entry which is preliminary data.</text>
</comment>
<proteinExistence type="predicted"/>
<keyword evidence="1" id="KW-1133">Transmembrane helix</keyword>
<dbReference type="GO" id="GO:0005886">
    <property type="term" value="C:plasma membrane"/>
    <property type="evidence" value="ECO:0007669"/>
    <property type="project" value="TreeGrafter"/>
</dbReference>
<sequence>SGGIGMIRHVIAGVLILAIIENAMNLKNIDTFYQYVIRGSILLLAVVIDRMKQR</sequence>
<organism evidence="2 3">
    <name type="scientific">Pseudomonas poae</name>
    <dbReference type="NCBI Taxonomy" id="200451"/>
    <lineage>
        <taxon>Bacteria</taxon>
        <taxon>Pseudomonadati</taxon>
        <taxon>Pseudomonadota</taxon>
        <taxon>Gammaproteobacteria</taxon>
        <taxon>Pseudomonadales</taxon>
        <taxon>Pseudomonadaceae</taxon>
        <taxon>Pseudomonas</taxon>
    </lineage>
</organism>
<reference evidence="2" key="1">
    <citation type="submission" date="2019-11" db="EMBL/GenBank/DDBJ databases">
        <title>Epiphytic Pseudomonas syringae from cherry orchards.</title>
        <authorList>
            <person name="Hulin M.T."/>
        </authorList>
    </citation>
    <scope>NUCLEOTIDE SEQUENCE</scope>
    <source>
        <strain evidence="2">PA-2-1F</strain>
    </source>
</reference>
<name>A0AAP2WIP3_9PSED</name>
<dbReference type="PANTHER" id="PTHR32196:SF37">
    <property type="entry name" value="L-ARABINOSE TRANSPORT SYSTEM PERMEASE PROTEIN ARAH"/>
    <property type="match status" value="1"/>
</dbReference>
<keyword evidence="1" id="KW-0812">Transmembrane</keyword>
<evidence type="ECO:0000313" key="3">
    <source>
        <dbReference type="Proteomes" id="UP000814126"/>
    </source>
</evidence>
<gene>
    <name evidence="2" type="ORF">GIV46_17105</name>
</gene>
<feature type="transmembrane region" description="Helical" evidence="1">
    <location>
        <begin position="7"/>
        <end position="26"/>
    </location>
</feature>
<evidence type="ECO:0000313" key="2">
    <source>
        <dbReference type="EMBL" id="MCF5656733.1"/>
    </source>
</evidence>